<keyword evidence="5" id="KW-0804">Transcription</keyword>
<organism evidence="10 11">
    <name type="scientific">Vibrio hepatarius</name>
    <dbReference type="NCBI Taxonomy" id="171383"/>
    <lineage>
        <taxon>Bacteria</taxon>
        <taxon>Pseudomonadati</taxon>
        <taxon>Pseudomonadota</taxon>
        <taxon>Gammaproteobacteria</taxon>
        <taxon>Vibrionales</taxon>
        <taxon>Vibrionaceae</taxon>
        <taxon>Vibrio</taxon>
        <taxon>Vibrio oreintalis group</taxon>
    </lineage>
</organism>
<dbReference type="InterPro" id="IPR001789">
    <property type="entry name" value="Sig_transdc_resp-reg_receiver"/>
</dbReference>
<evidence type="ECO:0000313" key="11">
    <source>
        <dbReference type="Proteomes" id="UP000037530"/>
    </source>
</evidence>
<dbReference type="Gene3D" id="6.10.250.690">
    <property type="match status" value="1"/>
</dbReference>
<keyword evidence="4 7" id="KW-0238">DNA-binding</keyword>
<dbReference type="EMBL" id="LHPI01000001">
    <property type="protein sequence ID" value="KOO09228.1"/>
    <property type="molecule type" value="Genomic_DNA"/>
</dbReference>
<gene>
    <name evidence="10" type="ORF">AKJ31_02380</name>
</gene>
<protein>
    <submittedName>
        <fullName evidence="10">Chemotaxis protein CheY</fullName>
    </submittedName>
</protein>
<dbReference type="SUPFAM" id="SSF52172">
    <property type="entry name" value="CheY-like"/>
    <property type="match status" value="1"/>
</dbReference>
<dbReference type="SMART" id="SM00862">
    <property type="entry name" value="Trans_reg_C"/>
    <property type="match status" value="1"/>
</dbReference>
<proteinExistence type="predicted"/>
<feature type="modified residue" description="4-aspartylphosphate" evidence="6">
    <location>
        <position position="52"/>
    </location>
</feature>
<dbReference type="RefSeq" id="WP_053407487.1">
    <property type="nucleotide sequence ID" value="NZ_DAIPHI010000007.1"/>
</dbReference>
<dbReference type="InterPro" id="IPR001867">
    <property type="entry name" value="OmpR/PhoB-type_DNA-bd"/>
</dbReference>
<dbReference type="GO" id="GO:0005829">
    <property type="term" value="C:cytosol"/>
    <property type="evidence" value="ECO:0007669"/>
    <property type="project" value="TreeGrafter"/>
</dbReference>
<dbReference type="STRING" id="171383.AKJ31_02380"/>
<keyword evidence="3" id="KW-0805">Transcription regulation</keyword>
<dbReference type="AlphaFoldDB" id="A0A0M0I5M5"/>
<keyword evidence="2" id="KW-0902">Two-component regulatory system</keyword>
<dbReference type="Gene3D" id="1.10.10.10">
    <property type="entry name" value="Winged helix-like DNA-binding domain superfamily/Winged helix DNA-binding domain"/>
    <property type="match status" value="1"/>
</dbReference>
<dbReference type="PROSITE" id="PS51755">
    <property type="entry name" value="OMPR_PHOB"/>
    <property type="match status" value="1"/>
</dbReference>
<evidence type="ECO:0000256" key="2">
    <source>
        <dbReference type="ARBA" id="ARBA00023012"/>
    </source>
</evidence>
<evidence type="ECO:0000259" key="8">
    <source>
        <dbReference type="PROSITE" id="PS50110"/>
    </source>
</evidence>
<dbReference type="Proteomes" id="UP000037530">
    <property type="component" value="Unassembled WGS sequence"/>
</dbReference>
<dbReference type="GO" id="GO:0032993">
    <property type="term" value="C:protein-DNA complex"/>
    <property type="evidence" value="ECO:0007669"/>
    <property type="project" value="TreeGrafter"/>
</dbReference>
<dbReference type="PATRIC" id="fig|171383.3.peg.493"/>
<name>A0A0M0I5M5_9VIBR</name>
<dbReference type="GO" id="GO:0006355">
    <property type="term" value="P:regulation of DNA-templated transcription"/>
    <property type="evidence" value="ECO:0007669"/>
    <property type="project" value="InterPro"/>
</dbReference>
<evidence type="ECO:0000256" key="1">
    <source>
        <dbReference type="ARBA" id="ARBA00022553"/>
    </source>
</evidence>
<keyword evidence="1 6" id="KW-0597">Phosphoprotein</keyword>
<evidence type="ECO:0000259" key="9">
    <source>
        <dbReference type="PROSITE" id="PS51755"/>
    </source>
</evidence>
<dbReference type="PANTHER" id="PTHR48111">
    <property type="entry name" value="REGULATOR OF RPOS"/>
    <property type="match status" value="1"/>
</dbReference>
<accession>A0A0M0I5M5</accession>
<evidence type="ECO:0000256" key="6">
    <source>
        <dbReference type="PROSITE-ProRule" id="PRU00169"/>
    </source>
</evidence>
<evidence type="ECO:0000313" key="10">
    <source>
        <dbReference type="EMBL" id="KOO09228.1"/>
    </source>
</evidence>
<evidence type="ECO:0000256" key="3">
    <source>
        <dbReference type="ARBA" id="ARBA00023015"/>
    </source>
</evidence>
<evidence type="ECO:0000256" key="5">
    <source>
        <dbReference type="ARBA" id="ARBA00023163"/>
    </source>
</evidence>
<reference evidence="11" key="1">
    <citation type="submission" date="2015-08" db="EMBL/GenBank/DDBJ databases">
        <title>Vibrio galatheae sp. nov., a novel member of the Vibrionaceae family isolated from the Solomon Islands.</title>
        <authorList>
            <person name="Giubergia S."/>
            <person name="Machado H."/>
            <person name="Mateiu R.V."/>
            <person name="Gram L."/>
        </authorList>
    </citation>
    <scope>NUCLEOTIDE SEQUENCE [LARGE SCALE GENOMIC DNA]</scope>
    <source>
        <strain evidence="11">DSM 19134</strain>
    </source>
</reference>
<dbReference type="InterPro" id="IPR036388">
    <property type="entry name" value="WH-like_DNA-bd_sf"/>
</dbReference>
<dbReference type="PANTHER" id="PTHR48111:SF22">
    <property type="entry name" value="REGULATOR OF RPOS"/>
    <property type="match status" value="1"/>
</dbReference>
<dbReference type="InterPro" id="IPR011006">
    <property type="entry name" value="CheY-like_superfamily"/>
</dbReference>
<evidence type="ECO:0000256" key="7">
    <source>
        <dbReference type="PROSITE-ProRule" id="PRU01091"/>
    </source>
</evidence>
<dbReference type="SMART" id="SM00448">
    <property type="entry name" value="REC"/>
    <property type="match status" value="1"/>
</dbReference>
<dbReference type="Pfam" id="PF00486">
    <property type="entry name" value="Trans_reg_C"/>
    <property type="match status" value="1"/>
</dbReference>
<dbReference type="OrthoDB" id="4127888at2"/>
<dbReference type="InterPro" id="IPR039420">
    <property type="entry name" value="WalR-like"/>
</dbReference>
<dbReference type="InterPro" id="IPR016032">
    <property type="entry name" value="Sig_transdc_resp-reg_C-effctor"/>
</dbReference>
<dbReference type="Gene3D" id="3.40.50.2300">
    <property type="match status" value="1"/>
</dbReference>
<dbReference type="Pfam" id="PF00072">
    <property type="entry name" value="Response_reg"/>
    <property type="match status" value="1"/>
</dbReference>
<dbReference type="SUPFAM" id="SSF46894">
    <property type="entry name" value="C-terminal effector domain of the bipartite response regulators"/>
    <property type="match status" value="1"/>
</dbReference>
<feature type="DNA-binding region" description="OmpR/PhoB-type" evidence="7">
    <location>
        <begin position="126"/>
        <end position="223"/>
    </location>
</feature>
<comment type="caution">
    <text evidence="10">The sequence shown here is derived from an EMBL/GenBank/DDBJ whole genome shotgun (WGS) entry which is preliminary data.</text>
</comment>
<feature type="domain" description="Response regulatory" evidence="8">
    <location>
        <begin position="3"/>
        <end position="117"/>
    </location>
</feature>
<dbReference type="CDD" id="cd17624">
    <property type="entry name" value="REC_OmpR_PmrA-like"/>
    <property type="match status" value="1"/>
</dbReference>
<evidence type="ECO:0000256" key="4">
    <source>
        <dbReference type="ARBA" id="ARBA00023125"/>
    </source>
</evidence>
<dbReference type="PROSITE" id="PS50110">
    <property type="entry name" value="RESPONSE_REGULATORY"/>
    <property type="match status" value="1"/>
</dbReference>
<feature type="domain" description="OmpR/PhoB-type" evidence="9">
    <location>
        <begin position="126"/>
        <end position="223"/>
    </location>
</feature>
<sequence length="223" mass="25342">MKKILIIEDDKNVASVLCDFFESLQVEFDYASNGKLGFQLAAEGHFDAIVLDLMLPRMNGLDLCKALRSQGVDTPVLMLTAMDSREDLLKGYELGADDYLTKPFDLEVLEARLRALIRRYKGQVASSTLSFGELCINRKEKEAFREGIPLKLNPTSYSILELLCRKAPQVVSKQEIASLLWEDEEINTEALRVHIYHLRNQLDKPFSSQMLKTVPKQGFKLEV</sequence>
<dbReference type="GO" id="GO:0000976">
    <property type="term" value="F:transcription cis-regulatory region binding"/>
    <property type="evidence" value="ECO:0007669"/>
    <property type="project" value="TreeGrafter"/>
</dbReference>
<dbReference type="GO" id="GO:0000156">
    <property type="term" value="F:phosphorelay response regulator activity"/>
    <property type="evidence" value="ECO:0007669"/>
    <property type="project" value="TreeGrafter"/>
</dbReference>
<dbReference type="FunFam" id="3.40.50.2300:FF:000001">
    <property type="entry name" value="DNA-binding response regulator PhoB"/>
    <property type="match status" value="1"/>
</dbReference>
<keyword evidence="11" id="KW-1185">Reference proteome</keyword>
<dbReference type="CDD" id="cd00383">
    <property type="entry name" value="trans_reg_C"/>
    <property type="match status" value="1"/>
</dbReference>